<name>A0AA48M6E5_9BACL</name>
<dbReference type="Proteomes" id="UP001189619">
    <property type="component" value="Chromosome"/>
</dbReference>
<dbReference type="PROSITE" id="PS51257">
    <property type="entry name" value="PROKAR_LIPOPROTEIN"/>
    <property type="match status" value="1"/>
</dbReference>
<feature type="chain" id="PRO_5041274319" description="Lipoprotein" evidence="1">
    <location>
        <begin position="19"/>
        <end position="164"/>
    </location>
</feature>
<protein>
    <recommendedName>
        <fullName evidence="4">Lipoprotein</fullName>
    </recommendedName>
</protein>
<dbReference type="RefSeq" id="WP_304414869.1">
    <property type="nucleotide sequence ID" value="NZ_OY569118.1"/>
</dbReference>
<sequence length="164" mass="18282">MRKFICGMLLLSICMLTACSKGTVNGTGDKTEQNTLSSSIQESVLNLISSIDISIKTMTKGTKSNEVVVFANFPSREMDLERKLTALRIVNQVIRDNPSVTTITLWDDEISAKEFAEDGAQDVEWEGFNHRVAFANKDERGTRVFYAIGRDDFEDISFGMAPVE</sequence>
<evidence type="ECO:0000313" key="3">
    <source>
        <dbReference type="Proteomes" id="UP001189619"/>
    </source>
</evidence>
<evidence type="ECO:0008006" key="4">
    <source>
        <dbReference type="Google" id="ProtNLM"/>
    </source>
</evidence>
<keyword evidence="1" id="KW-0732">Signal</keyword>
<dbReference type="AlphaFoldDB" id="A0AA48M6E5"/>
<gene>
    <name evidence="2" type="ORF">BSPP4475_00410</name>
</gene>
<dbReference type="EMBL" id="OY569118">
    <property type="protein sequence ID" value="CAJ1000784.1"/>
    <property type="molecule type" value="Genomic_DNA"/>
</dbReference>
<feature type="signal peptide" evidence="1">
    <location>
        <begin position="1"/>
        <end position="18"/>
    </location>
</feature>
<keyword evidence="3" id="KW-1185">Reference proteome</keyword>
<reference evidence="2" key="1">
    <citation type="submission" date="2023-07" db="EMBL/GenBank/DDBJ databases">
        <authorList>
            <person name="Ivanov I."/>
            <person name="Teneva D."/>
            <person name="Stoikov I."/>
        </authorList>
    </citation>
    <scope>NUCLEOTIDE SEQUENCE</scope>
    <source>
        <strain evidence="2">4475</strain>
    </source>
</reference>
<organism evidence="2 3">
    <name type="scientific">Brevibacillus aydinogluensis</name>
    <dbReference type="NCBI Taxonomy" id="927786"/>
    <lineage>
        <taxon>Bacteria</taxon>
        <taxon>Bacillati</taxon>
        <taxon>Bacillota</taxon>
        <taxon>Bacilli</taxon>
        <taxon>Bacillales</taxon>
        <taxon>Paenibacillaceae</taxon>
        <taxon>Brevibacillus</taxon>
    </lineage>
</organism>
<accession>A0AA48M6E5</accession>
<dbReference type="KEGG" id="bayd:BSPP4475_00410"/>
<evidence type="ECO:0000313" key="2">
    <source>
        <dbReference type="EMBL" id="CAJ1000784.1"/>
    </source>
</evidence>
<proteinExistence type="predicted"/>
<evidence type="ECO:0000256" key="1">
    <source>
        <dbReference type="SAM" id="SignalP"/>
    </source>
</evidence>